<keyword evidence="1" id="KW-0175">Coiled coil</keyword>
<evidence type="ECO:0000313" key="4">
    <source>
        <dbReference type="Proteomes" id="UP001141327"/>
    </source>
</evidence>
<reference evidence="3" key="1">
    <citation type="journal article" date="2022" name="bioRxiv">
        <title>Genomics of Preaxostyla Flagellates Illuminates Evolutionary Transitions and the Path Towards Mitochondrial Loss.</title>
        <authorList>
            <person name="Novak L.V.F."/>
            <person name="Treitli S.C."/>
            <person name="Pyrih J."/>
            <person name="Halakuc P."/>
            <person name="Pipaliya S.V."/>
            <person name="Vacek V."/>
            <person name="Brzon O."/>
            <person name="Soukal P."/>
            <person name="Eme L."/>
            <person name="Dacks J.B."/>
            <person name="Karnkowska A."/>
            <person name="Elias M."/>
            <person name="Hampl V."/>
        </authorList>
    </citation>
    <scope>NUCLEOTIDE SEQUENCE</scope>
    <source>
        <strain evidence="3">RCP-MX</strain>
    </source>
</reference>
<evidence type="ECO:0000256" key="2">
    <source>
        <dbReference type="SAM" id="MobiDB-lite"/>
    </source>
</evidence>
<evidence type="ECO:0000256" key="1">
    <source>
        <dbReference type="SAM" id="Coils"/>
    </source>
</evidence>
<dbReference type="Proteomes" id="UP001141327">
    <property type="component" value="Unassembled WGS sequence"/>
</dbReference>
<feature type="coiled-coil region" evidence="1">
    <location>
        <begin position="152"/>
        <end position="186"/>
    </location>
</feature>
<organism evidence="3 4">
    <name type="scientific">Paratrimastix pyriformis</name>
    <dbReference type="NCBI Taxonomy" id="342808"/>
    <lineage>
        <taxon>Eukaryota</taxon>
        <taxon>Metamonada</taxon>
        <taxon>Preaxostyla</taxon>
        <taxon>Paratrimastigidae</taxon>
        <taxon>Paratrimastix</taxon>
    </lineage>
</organism>
<comment type="caution">
    <text evidence="3">The sequence shown here is derived from an EMBL/GenBank/DDBJ whole genome shotgun (WGS) entry which is preliminary data.</text>
</comment>
<accession>A0ABQ8UWE4</accession>
<name>A0ABQ8UWE4_9EUKA</name>
<dbReference type="EMBL" id="JAPMOS010000009">
    <property type="protein sequence ID" value="KAJ4461085.1"/>
    <property type="molecule type" value="Genomic_DNA"/>
</dbReference>
<dbReference type="Gene3D" id="3.30.40.10">
    <property type="entry name" value="Zinc/RING finger domain, C3HC4 (zinc finger)"/>
    <property type="match status" value="1"/>
</dbReference>
<dbReference type="SUPFAM" id="SSF57850">
    <property type="entry name" value="RING/U-box"/>
    <property type="match status" value="1"/>
</dbReference>
<feature type="region of interest" description="Disordered" evidence="2">
    <location>
        <begin position="188"/>
        <end position="218"/>
    </location>
</feature>
<evidence type="ECO:0000313" key="3">
    <source>
        <dbReference type="EMBL" id="KAJ4461085.1"/>
    </source>
</evidence>
<gene>
    <name evidence="3" type="ORF">PAPYR_2530</name>
</gene>
<evidence type="ECO:0008006" key="5">
    <source>
        <dbReference type="Google" id="ProtNLM"/>
    </source>
</evidence>
<keyword evidence="4" id="KW-1185">Reference proteome</keyword>
<dbReference type="InterPro" id="IPR013083">
    <property type="entry name" value="Znf_RING/FYVE/PHD"/>
</dbReference>
<proteinExistence type="predicted"/>
<protein>
    <recommendedName>
        <fullName evidence="5">RING-type domain-containing protein</fullName>
    </recommendedName>
</protein>
<sequence>MEFGPTIGFPTELFVRAVHPAMVCPICHCVIRESVTILCHKSHKSCKACCQRCLAQKAECPQCQNRLIPPYYNLDPVFDSLVQELLVRCPRRPCQWQGTLENFPRHQLHECAQRDTPHERFPRPEDPCPICGDSVTHGQIASHNSNWGPRHAEILELRLLEAGQEKLRLNEERVLLRLQLRDLQAQASTRVAGGPSPAPAELSCQRLASEGPPPTQPDQLSFDLRALIPIRLLGLACLAALPDLPLTASRRSASCRLRVPEAWTALGECTPPLPPAVDGQLTPVRFREPVALGVGEVVALKCTNCLFGQGRSIPENDVLIPSAGPGFSSSTLWVQGHFWGEIYYVR</sequence>